<organism evidence="3 4">
    <name type="scientific">Tagetes erecta</name>
    <name type="common">African marigold</name>
    <dbReference type="NCBI Taxonomy" id="13708"/>
    <lineage>
        <taxon>Eukaryota</taxon>
        <taxon>Viridiplantae</taxon>
        <taxon>Streptophyta</taxon>
        <taxon>Embryophyta</taxon>
        <taxon>Tracheophyta</taxon>
        <taxon>Spermatophyta</taxon>
        <taxon>Magnoliopsida</taxon>
        <taxon>eudicotyledons</taxon>
        <taxon>Gunneridae</taxon>
        <taxon>Pentapetalae</taxon>
        <taxon>asterids</taxon>
        <taxon>campanulids</taxon>
        <taxon>Asterales</taxon>
        <taxon>Asteraceae</taxon>
        <taxon>Asteroideae</taxon>
        <taxon>Heliantheae alliance</taxon>
        <taxon>Tageteae</taxon>
        <taxon>Tagetes</taxon>
    </lineage>
</organism>
<dbReference type="CDD" id="cd23375">
    <property type="entry name" value="beta-trefoil_STI_VvMLP-like"/>
    <property type="match status" value="1"/>
</dbReference>
<dbReference type="PANTHER" id="PTHR33107:SF87">
    <property type="entry name" value="21 KDA SEED PROTEIN-RELATED"/>
    <property type="match status" value="1"/>
</dbReference>
<name>A0AAD8KFK7_TARER</name>
<dbReference type="PANTHER" id="PTHR33107">
    <property type="entry name" value="KUNITZ TRYPSIN INHIBITOR 2"/>
    <property type="match status" value="1"/>
</dbReference>
<sequence length="200" mass="21636">MKTIIILFSSLAFILSANSASAPDPVLDFAGKIIRAGDKYYVLPTVGKVDFGGLVLKVGNNSCSDGIARSSADDNGLSLSFTPVNNKKGVIRVSTDVNIKFPDFTGCKESNVWKLTYEKFMKQYAVVLGGVEGNPGQETLYNWFKIAKTSDGYKFVFCPSVCSSCKVKCSDIGLVTDEDGVPRLALNDDPYTFNFYGVTG</sequence>
<dbReference type="Gene3D" id="2.80.10.50">
    <property type="match status" value="1"/>
</dbReference>
<evidence type="ECO:0000313" key="3">
    <source>
        <dbReference type="EMBL" id="KAK1419562.1"/>
    </source>
</evidence>
<dbReference type="AlphaFoldDB" id="A0AAD8KFK7"/>
<gene>
    <name evidence="3" type="ORF">QVD17_28752</name>
</gene>
<dbReference type="SUPFAM" id="SSF50386">
    <property type="entry name" value="STI-like"/>
    <property type="match status" value="1"/>
</dbReference>
<dbReference type="EMBL" id="JAUHHV010000007">
    <property type="protein sequence ID" value="KAK1419562.1"/>
    <property type="molecule type" value="Genomic_DNA"/>
</dbReference>
<reference evidence="3" key="1">
    <citation type="journal article" date="2023" name="bioRxiv">
        <title>Improved chromosome-level genome assembly for marigold (Tagetes erecta).</title>
        <authorList>
            <person name="Jiang F."/>
            <person name="Yuan L."/>
            <person name="Wang S."/>
            <person name="Wang H."/>
            <person name="Xu D."/>
            <person name="Wang A."/>
            <person name="Fan W."/>
        </authorList>
    </citation>
    <scope>NUCLEOTIDE SEQUENCE</scope>
    <source>
        <strain evidence="3">WSJ</strain>
        <tissue evidence="3">Leaf</tissue>
    </source>
</reference>
<dbReference type="GO" id="GO:0004866">
    <property type="term" value="F:endopeptidase inhibitor activity"/>
    <property type="evidence" value="ECO:0007669"/>
    <property type="project" value="InterPro"/>
</dbReference>
<comment type="caution">
    <text evidence="3">The sequence shown here is derived from an EMBL/GenBank/DDBJ whole genome shotgun (WGS) entry which is preliminary data.</text>
</comment>
<keyword evidence="2" id="KW-0732">Signal</keyword>
<dbReference type="SMART" id="SM00452">
    <property type="entry name" value="STI"/>
    <property type="match status" value="1"/>
</dbReference>
<comment type="similarity">
    <text evidence="1">Belongs to the protease inhibitor I3 (leguminous Kunitz-type inhibitor) family.</text>
</comment>
<proteinExistence type="inferred from homology"/>
<evidence type="ECO:0008006" key="5">
    <source>
        <dbReference type="Google" id="ProtNLM"/>
    </source>
</evidence>
<evidence type="ECO:0000256" key="2">
    <source>
        <dbReference type="SAM" id="SignalP"/>
    </source>
</evidence>
<keyword evidence="4" id="KW-1185">Reference proteome</keyword>
<dbReference type="InterPro" id="IPR002160">
    <property type="entry name" value="Prot_inh_Kunz-lg"/>
</dbReference>
<protein>
    <recommendedName>
        <fullName evidence="5">Miraculin</fullName>
    </recommendedName>
</protein>
<accession>A0AAD8KFK7</accession>
<dbReference type="Proteomes" id="UP001229421">
    <property type="component" value="Unassembled WGS sequence"/>
</dbReference>
<evidence type="ECO:0000313" key="4">
    <source>
        <dbReference type="Proteomes" id="UP001229421"/>
    </source>
</evidence>
<dbReference type="Pfam" id="PF00197">
    <property type="entry name" value="Kunitz_legume"/>
    <property type="match status" value="1"/>
</dbReference>
<evidence type="ECO:0000256" key="1">
    <source>
        <dbReference type="ARBA" id="ARBA00005440"/>
    </source>
</evidence>
<feature type="chain" id="PRO_5041973662" description="Miraculin" evidence="2">
    <location>
        <begin position="20"/>
        <end position="200"/>
    </location>
</feature>
<feature type="signal peptide" evidence="2">
    <location>
        <begin position="1"/>
        <end position="19"/>
    </location>
</feature>
<dbReference type="InterPro" id="IPR011065">
    <property type="entry name" value="Kunitz_inhibitor_STI-like_sf"/>
</dbReference>